<proteinExistence type="predicted"/>
<organism evidence="1 2">
    <name type="scientific">Serratia phage BF</name>
    <dbReference type="NCBI Taxonomy" id="1962671"/>
    <lineage>
        <taxon>Viruses</taxon>
        <taxon>Duplodnaviria</taxon>
        <taxon>Heunggongvirae</taxon>
        <taxon>Uroviricota</taxon>
        <taxon>Caudoviricetes</taxon>
        <taxon>Eneladusvirus</taxon>
        <taxon>Eneladusvirus BF</taxon>
    </lineage>
</organism>
<dbReference type="InterPro" id="IPR024364">
    <property type="entry name" value="Baseplate_phage_T4-like"/>
</dbReference>
<reference evidence="1" key="1">
    <citation type="submission" date="2017-02" db="EMBL/GenBank/DDBJ databases">
        <title>Genome sequence of Serratia marcescens phage BF.</title>
        <authorList>
            <person name="Casey E."/>
            <person name="Fitzgerald B."/>
            <person name="Mahony J."/>
            <person name="Lugli G."/>
            <person name="Ventura M."/>
            <person name="van Sinderen D."/>
        </authorList>
    </citation>
    <scope>NUCLEOTIDE SEQUENCE [LARGE SCALE GENOMIC DNA]</scope>
</reference>
<evidence type="ECO:0000313" key="1">
    <source>
        <dbReference type="EMBL" id="AQW88773.1"/>
    </source>
</evidence>
<name>A0A1S6UAL1_9CAUD</name>
<dbReference type="Pfam" id="PF12322">
    <property type="entry name" value="T4_baseplate"/>
    <property type="match status" value="1"/>
</dbReference>
<sequence>MNQMNPLSKYTKVETLYTKLVSNDVIKYPKGVLVSDTVECGICARSARDELMFNNPDALMNGEAVVNVIQNCVPNISNARDLFVPDVELLLIGIKLATKETEYQIEVNCPECGHHGAFERNLQYLLDSAELLEEQPTLILEDIGGLIIKFKPHTWKEHSEFGLRMFKEQKRAQLLENVEMTDEEKMKEFTDVFEKMTQLSFDMTVANIDYIETVDGVIVKEDEFIADWVGTQPAFILKQIREKADYINNIGVSHEMDVGCSECGHEWVLENLQFDPSSFFVQGFSSQNQKK</sequence>
<dbReference type="EMBL" id="KY630187">
    <property type="protein sequence ID" value="AQW88773.1"/>
    <property type="molecule type" value="Genomic_DNA"/>
</dbReference>
<keyword evidence="2" id="KW-1185">Reference proteome</keyword>
<protein>
    <submittedName>
        <fullName evidence="1">Baseplate hub subunit</fullName>
    </submittedName>
</protein>
<evidence type="ECO:0000313" key="2">
    <source>
        <dbReference type="Proteomes" id="UP000221837"/>
    </source>
</evidence>
<gene>
    <name evidence="1" type="ORF">BF_0248</name>
</gene>
<dbReference type="Proteomes" id="UP000221837">
    <property type="component" value="Genome"/>
</dbReference>
<dbReference type="OrthoDB" id="7992at10239"/>
<accession>A0A1S6UAL1</accession>